<evidence type="ECO:0000313" key="1">
    <source>
        <dbReference type="EMBL" id="KAF7167024.1"/>
    </source>
</evidence>
<reference evidence="1" key="1">
    <citation type="submission" date="2020-06" db="EMBL/GenBank/DDBJ databases">
        <title>Draft genome sequences of strains closely related to Aspergillus parafelis and Aspergillus hiratsukae.</title>
        <authorList>
            <person name="Dos Santos R.A.C."/>
            <person name="Rivero-Menendez O."/>
            <person name="Steenwyk J.L."/>
            <person name="Mead M.E."/>
            <person name="Goldman G.H."/>
            <person name="Alastruey-Izquierdo A."/>
            <person name="Rokas A."/>
        </authorList>
    </citation>
    <scope>NUCLEOTIDE SEQUENCE</scope>
    <source>
        <strain evidence="1">CNM-CM5623</strain>
    </source>
</reference>
<gene>
    <name evidence="1" type="ORF">CNMCM5623_000498</name>
</gene>
<dbReference type="PANTHER" id="PTHR47654">
    <property type="entry name" value="ZN(II)2CYS6 TRANSCRIPTION FACTOR (EUROFUNG)-RELATED"/>
    <property type="match status" value="1"/>
</dbReference>
<name>A0A8H6UWQ6_9EURO</name>
<dbReference type="Proteomes" id="UP000654922">
    <property type="component" value="Unassembled WGS sequence"/>
</dbReference>
<dbReference type="OrthoDB" id="3535423at2759"/>
<sequence length="620" mass="70224">MAPPEIHSTFSVTSGSLCFGDLAEICKGASNAIQPFPNVRPRVGGTVKAHKIEYNVAAENGNWNVYQLINRERGGVSGWFICHSTTVDDPGREMDKILRVSGSPYEPDSGSKMNNDKTAAEGIFVINRYDWISSSRNFNMDENDFQSQEGPFDANMYGSAAGLIDHGQAISQVDAWRAQNPRPAREAIIADSGIWMIIPHDEYHYGRFGFNDDRTAAQSFLFFTTNTYFTQTSFRGEDQETFRKKESHEERFARRLREGYDFSGLEELNERCGPLTQEEENARILRLYPLRPPEEKWLGPYDKTEHLFPPEEFVFLLHEGPILHDPPSFSACVEIDRPGRGLRFVEQLKEQVCDLINEMTLSYLESVVLGVLRSQMTLPTGLVSSPATAATSFAAALFPCHQDQDRRRTGDFMLYEYFLNALPMEGFETAGVAEKIETFFNSRLREDEIKVLFVAHRPTTASPLQEIVQGISLRGQCTSLPVARISTRMILNRSLDRQGYGMLLFLASSMKRLLSYMENSSFPRRPSVTQDIKALKVWDKVYAAAAELADLCVEAAYEMLSLFPDWPNTAWLYNISPWWCTLHYLMQSMIVFLMKLQHEKQKGLATTAKLAQSVGNLFVG</sequence>
<comment type="caution">
    <text evidence="1">The sequence shown here is derived from an EMBL/GenBank/DDBJ whole genome shotgun (WGS) entry which is preliminary data.</text>
</comment>
<protein>
    <submittedName>
        <fullName evidence="1">Uncharacterized protein</fullName>
    </submittedName>
</protein>
<evidence type="ECO:0000313" key="2">
    <source>
        <dbReference type="Proteomes" id="UP000654922"/>
    </source>
</evidence>
<dbReference type="AlphaFoldDB" id="A0A8H6UWQ6"/>
<accession>A0A8H6UWQ6</accession>
<organism evidence="1 2">
    <name type="scientific">Aspergillus felis</name>
    <dbReference type="NCBI Taxonomy" id="1287682"/>
    <lineage>
        <taxon>Eukaryota</taxon>
        <taxon>Fungi</taxon>
        <taxon>Dikarya</taxon>
        <taxon>Ascomycota</taxon>
        <taxon>Pezizomycotina</taxon>
        <taxon>Eurotiomycetes</taxon>
        <taxon>Eurotiomycetidae</taxon>
        <taxon>Eurotiales</taxon>
        <taxon>Aspergillaceae</taxon>
        <taxon>Aspergillus</taxon>
        <taxon>Aspergillus subgen. Fumigati</taxon>
    </lineage>
</organism>
<dbReference type="EMBL" id="JACBAE010001293">
    <property type="protein sequence ID" value="KAF7167024.1"/>
    <property type="molecule type" value="Genomic_DNA"/>
</dbReference>
<dbReference type="InterPro" id="IPR053230">
    <property type="entry name" value="Trans_reg_galc"/>
</dbReference>
<proteinExistence type="predicted"/>